<feature type="domain" description="Myosin N-terminal SH3-like" evidence="3">
    <location>
        <begin position="90"/>
        <end position="129"/>
    </location>
</feature>
<dbReference type="EMBL" id="JAHRIO010023564">
    <property type="protein sequence ID" value="MEQ2166378.1"/>
    <property type="molecule type" value="Genomic_DNA"/>
</dbReference>
<keyword evidence="2" id="KW-0067">ATP-binding</keyword>
<proteinExistence type="predicted"/>
<dbReference type="InterPro" id="IPR004009">
    <property type="entry name" value="SH3_Myosin"/>
</dbReference>
<gene>
    <name evidence="4" type="ORF">GOODEAATRI_027377</name>
</gene>
<evidence type="ECO:0000256" key="2">
    <source>
        <dbReference type="ARBA" id="ARBA00022840"/>
    </source>
</evidence>
<keyword evidence="5" id="KW-1185">Reference proteome</keyword>
<dbReference type="InterPro" id="IPR008989">
    <property type="entry name" value="Myosin_S1_N"/>
</dbReference>
<reference evidence="4 5" key="1">
    <citation type="submission" date="2021-06" db="EMBL/GenBank/DDBJ databases">
        <authorList>
            <person name="Palmer J.M."/>
        </authorList>
    </citation>
    <scope>NUCLEOTIDE SEQUENCE [LARGE SCALE GENOMIC DNA]</scope>
    <source>
        <strain evidence="4 5">GA_2019</strain>
        <tissue evidence="4">Muscle</tissue>
    </source>
</reference>
<dbReference type="PROSITE" id="PS51844">
    <property type="entry name" value="SH3_LIKE"/>
    <property type="match status" value="1"/>
</dbReference>
<comment type="caution">
    <text evidence="4">The sequence shown here is derived from an EMBL/GenBank/DDBJ whole genome shotgun (WGS) entry which is preliminary data.</text>
</comment>
<keyword evidence="1" id="KW-0547">Nucleotide-binding</keyword>
<evidence type="ECO:0000256" key="1">
    <source>
        <dbReference type="ARBA" id="ARBA00022741"/>
    </source>
</evidence>
<name>A0ABV0N720_9TELE</name>
<dbReference type="Proteomes" id="UP001476798">
    <property type="component" value="Unassembled WGS sequence"/>
</dbReference>
<evidence type="ECO:0000313" key="4">
    <source>
        <dbReference type="EMBL" id="MEQ2166378.1"/>
    </source>
</evidence>
<evidence type="ECO:0000259" key="3">
    <source>
        <dbReference type="PROSITE" id="PS51844"/>
    </source>
</evidence>
<sequence length="129" mass="14017">MCSSGLLHDVGLVLFKCFPRPWVLAYKPKAYRNAVEQAAYLTSALLLLPLLNKLVTPPDGLFQPSCSITRETSTNCCASSFQSHRSAAMEDGKPVWAPHPTDGFQLGTIVDIGADSLTIELLKQKGKVI</sequence>
<organism evidence="4 5">
    <name type="scientific">Goodea atripinnis</name>
    <dbReference type="NCBI Taxonomy" id="208336"/>
    <lineage>
        <taxon>Eukaryota</taxon>
        <taxon>Metazoa</taxon>
        <taxon>Chordata</taxon>
        <taxon>Craniata</taxon>
        <taxon>Vertebrata</taxon>
        <taxon>Euteleostomi</taxon>
        <taxon>Actinopterygii</taxon>
        <taxon>Neopterygii</taxon>
        <taxon>Teleostei</taxon>
        <taxon>Neoteleostei</taxon>
        <taxon>Acanthomorphata</taxon>
        <taxon>Ovalentaria</taxon>
        <taxon>Atherinomorphae</taxon>
        <taxon>Cyprinodontiformes</taxon>
        <taxon>Goodeidae</taxon>
        <taxon>Goodea</taxon>
    </lineage>
</organism>
<protein>
    <recommendedName>
        <fullName evidence="3">Myosin N-terminal SH3-like domain-containing protein</fullName>
    </recommendedName>
</protein>
<accession>A0ABV0N720</accession>
<evidence type="ECO:0000313" key="5">
    <source>
        <dbReference type="Proteomes" id="UP001476798"/>
    </source>
</evidence>
<dbReference type="Gene3D" id="2.30.30.360">
    <property type="entry name" value="Myosin S1 fragment, N-terminal"/>
    <property type="match status" value="1"/>
</dbReference>